<evidence type="ECO:0000313" key="7">
    <source>
        <dbReference type="EMBL" id="RDV16923.1"/>
    </source>
</evidence>
<comment type="similarity">
    <text evidence="1">Belongs to the peptidase C40 family.</text>
</comment>
<dbReference type="Proteomes" id="UP000256708">
    <property type="component" value="Unassembled WGS sequence"/>
</dbReference>
<dbReference type="GO" id="GO:0006508">
    <property type="term" value="P:proteolysis"/>
    <property type="evidence" value="ECO:0007669"/>
    <property type="project" value="UniProtKB-KW"/>
</dbReference>
<keyword evidence="3" id="KW-0378">Hydrolase</keyword>
<dbReference type="Gene3D" id="3.90.1720.10">
    <property type="entry name" value="endopeptidase domain like (from Nostoc punctiforme)"/>
    <property type="match status" value="1"/>
</dbReference>
<evidence type="ECO:0000256" key="2">
    <source>
        <dbReference type="ARBA" id="ARBA00022670"/>
    </source>
</evidence>
<dbReference type="SUPFAM" id="SSF54001">
    <property type="entry name" value="Cysteine proteinases"/>
    <property type="match status" value="1"/>
</dbReference>
<evidence type="ECO:0000259" key="6">
    <source>
        <dbReference type="PROSITE" id="PS51935"/>
    </source>
</evidence>
<feature type="domain" description="NlpC/P60" evidence="6">
    <location>
        <begin position="73"/>
        <end position="201"/>
    </location>
</feature>
<evidence type="ECO:0000256" key="3">
    <source>
        <dbReference type="ARBA" id="ARBA00022801"/>
    </source>
</evidence>
<keyword evidence="2" id="KW-0645">Protease</keyword>
<feature type="signal peptide" evidence="5">
    <location>
        <begin position="1"/>
        <end position="21"/>
    </location>
</feature>
<dbReference type="PANTHER" id="PTHR47053:SF1">
    <property type="entry name" value="MUREIN DD-ENDOPEPTIDASE MEPH-RELATED"/>
    <property type="match status" value="1"/>
</dbReference>
<evidence type="ECO:0000256" key="4">
    <source>
        <dbReference type="ARBA" id="ARBA00022807"/>
    </source>
</evidence>
<dbReference type="GO" id="GO:0008234">
    <property type="term" value="F:cysteine-type peptidase activity"/>
    <property type="evidence" value="ECO:0007669"/>
    <property type="project" value="UniProtKB-KW"/>
</dbReference>
<protein>
    <submittedName>
        <fullName evidence="7">NlpC/P60 family protein</fullName>
    </submittedName>
</protein>
<evidence type="ECO:0000256" key="1">
    <source>
        <dbReference type="ARBA" id="ARBA00007074"/>
    </source>
</evidence>
<dbReference type="PROSITE" id="PS51935">
    <property type="entry name" value="NLPC_P60"/>
    <property type="match status" value="1"/>
</dbReference>
<dbReference type="InterPro" id="IPR038765">
    <property type="entry name" value="Papain-like_cys_pep_sf"/>
</dbReference>
<evidence type="ECO:0000256" key="5">
    <source>
        <dbReference type="SAM" id="SignalP"/>
    </source>
</evidence>
<proteinExistence type="inferred from homology"/>
<organism evidence="7 8">
    <name type="scientific">Pontibacter diazotrophicus</name>
    <dbReference type="NCBI Taxonomy" id="1400979"/>
    <lineage>
        <taxon>Bacteria</taxon>
        <taxon>Pseudomonadati</taxon>
        <taxon>Bacteroidota</taxon>
        <taxon>Cytophagia</taxon>
        <taxon>Cytophagales</taxon>
        <taxon>Hymenobacteraceae</taxon>
        <taxon>Pontibacter</taxon>
    </lineage>
</organism>
<dbReference type="Pfam" id="PF00877">
    <property type="entry name" value="NLPC_P60"/>
    <property type="match status" value="1"/>
</dbReference>
<sequence length="201" mass="21931">MKKTMMLMLLPLSLLTMLLWAAPQQTPLIVADNEPAMLAETLIEPETVASDLKENFAVPEDNPSAIAEEKGGENNKKKLITYAMSLLGTPYVWAGVSPKGFDCSGFITHVFQKFDVAVPHSSALQAKEGEFVARDEAKIGDLVIFTGTNPKKRTPGHVGIIISTDDDNIEFVHSSSVGGVKVSKVEGTGYSRRFLQIRRLL</sequence>
<gene>
    <name evidence="7" type="ORF">DXT99_02125</name>
</gene>
<dbReference type="InterPro" id="IPR000064">
    <property type="entry name" value="NLP_P60_dom"/>
</dbReference>
<dbReference type="PANTHER" id="PTHR47053">
    <property type="entry name" value="MUREIN DD-ENDOPEPTIDASE MEPH-RELATED"/>
    <property type="match status" value="1"/>
</dbReference>
<dbReference type="AlphaFoldDB" id="A0A3D8LHL4"/>
<evidence type="ECO:0000313" key="8">
    <source>
        <dbReference type="Proteomes" id="UP000256708"/>
    </source>
</evidence>
<keyword evidence="5" id="KW-0732">Signal</keyword>
<comment type="caution">
    <text evidence="7">The sequence shown here is derived from an EMBL/GenBank/DDBJ whole genome shotgun (WGS) entry which is preliminary data.</text>
</comment>
<reference evidence="8" key="1">
    <citation type="submission" date="2018-08" db="EMBL/GenBank/DDBJ databases">
        <authorList>
            <person name="Liu Z.-W."/>
            <person name="Du Z.-J."/>
        </authorList>
    </citation>
    <scope>NUCLEOTIDE SEQUENCE [LARGE SCALE GENOMIC DNA]</scope>
    <source>
        <strain evidence="8">H4X</strain>
    </source>
</reference>
<dbReference type="OrthoDB" id="9807055at2"/>
<dbReference type="EMBL" id="QRGR01000002">
    <property type="protein sequence ID" value="RDV16923.1"/>
    <property type="molecule type" value="Genomic_DNA"/>
</dbReference>
<dbReference type="InterPro" id="IPR051202">
    <property type="entry name" value="Peptidase_C40"/>
</dbReference>
<feature type="chain" id="PRO_5017699416" evidence="5">
    <location>
        <begin position="22"/>
        <end position="201"/>
    </location>
</feature>
<name>A0A3D8LHL4_9BACT</name>
<keyword evidence="4" id="KW-0788">Thiol protease</keyword>
<keyword evidence="8" id="KW-1185">Reference proteome</keyword>
<accession>A0A3D8LHL4</accession>